<evidence type="ECO:0000259" key="2">
    <source>
        <dbReference type="Pfam" id="PF00685"/>
    </source>
</evidence>
<dbReference type="PANTHER" id="PTHR10704:SF44">
    <property type="entry name" value="LD35051P-RELATED"/>
    <property type="match status" value="1"/>
</dbReference>
<dbReference type="OrthoDB" id="6138663at2759"/>
<dbReference type="Pfam" id="PF00685">
    <property type="entry name" value="Sulfotransfer_1"/>
    <property type="match status" value="1"/>
</dbReference>
<proteinExistence type="predicted"/>
<dbReference type="InterPro" id="IPR051135">
    <property type="entry name" value="Gal/GlcNAc/GalNAc_ST"/>
</dbReference>
<dbReference type="GO" id="GO:0001517">
    <property type="term" value="F:N-acetylglucosamine 6-O-sulfotransferase activity"/>
    <property type="evidence" value="ECO:0007669"/>
    <property type="project" value="TreeGrafter"/>
</dbReference>
<organism evidence="3 4">
    <name type="scientific">Leptotrombidium deliense</name>
    <dbReference type="NCBI Taxonomy" id="299467"/>
    <lineage>
        <taxon>Eukaryota</taxon>
        <taxon>Metazoa</taxon>
        <taxon>Ecdysozoa</taxon>
        <taxon>Arthropoda</taxon>
        <taxon>Chelicerata</taxon>
        <taxon>Arachnida</taxon>
        <taxon>Acari</taxon>
        <taxon>Acariformes</taxon>
        <taxon>Trombidiformes</taxon>
        <taxon>Prostigmata</taxon>
        <taxon>Anystina</taxon>
        <taxon>Parasitengona</taxon>
        <taxon>Trombiculoidea</taxon>
        <taxon>Trombiculidae</taxon>
        <taxon>Leptotrombidium</taxon>
    </lineage>
</organism>
<dbReference type="InterPro" id="IPR027417">
    <property type="entry name" value="P-loop_NTPase"/>
</dbReference>
<dbReference type="EMBL" id="NCKV01001149">
    <property type="protein sequence ID" value="RWS28924.1"/>
    <property type="molecule type" value="Genomic_DNA"/>
</dbReference>
<protein>
    <submittedName>
        <fullName evidence="3">Secreted protein-like protein</fullName>
    </submittedName>
</protein>
<name>A0A443SN23_9ACAR</name>
<evidence type="ECO:0000313" key="3">
    <source>
        <dbReference type="EMBL" id="RWS28924.1"/>
    </source>
</evidence>
<dbReference type="GO" id="GO:0006790">
    <property type="term" value="P:sulfur compound metabolic process"/>
    <property type="evidence" value="ECO:0007669"/>
    <property type="project" value="TreeGrafter"/>
</dbReference>
<evidence type="ECO:0000256" key="1">
    <source>
        <dbReference type="SAM" id="MobiDB-lite"/>
    </source>
</evidence>
<dbReference type="Proteomes" id="UP000288716">
    <property type="component" value="Unassembled WGS sequence"/>
</dbReference>
<dbReference type="Gene3D" id="3.40.50.300">
    <property type="entry name" value="P-loop containing nucleotide triphosphate hydrolases"/>
    <property type="match status" value="1"/>
</dbReference>
<dbReference type="VEuPathDB" id="VectorBase:LDEU003116"/>
<gene>
    <name evidence="3" type="ORF">B4U80_13666</name>
</gene>
<sequence length="356" mass="41628">MKTEDDKFSSNLGHTNEKSIPQNQEQPKKLRMINEQVKDKKVDNFTRNLKNSKIQKMSSLPLKLIKYEPVNASNVTTIILVTYYRSGSSFLGDLLQQNDRTFYSFEPFRSFSDGDILSEDQVPNALQILQSITKCDYLKISQYVNSMRKYEMKSKCWTAQFLQEVCIRSPIRVIKTTRLKMKHAFQLINNSPNENIKIVYLVRDPRSLYNSRRKFGWCRRTKCSNITAMCDQMNDDLTDFLKMKSLLQDRLFLLKYENISLNAENEAKSLFKSLNIPFSNNVKQFISSHTKLPKNVTKTSGYSTVRDSKIIPFKWLSELPVSEIVKIQKQCNNVFEKLNYKQIQVPLELAEKINFK</sequence>
<dbReference type="STRING" id="299467.A0A443SN23"/>
<feature type="compositionally biased region" description="Polar residues" evidence="1">
    <location>
        <begin position="9"/>
        <end position="25"/>
    </location>
</feature>
<dbReference type="AlphaFoldDB" id="A0A443SN23"/>
<feature type="domain" description="Sulfotransferase" evidence="2">
    <location>
        <begin position="77"/>
        <end position="333"/>
    </location>
</feature>
<accession>A0A443SN23</accession>
<dbReference type="PANTHER" id="PTHR10704">
    <property type="entry name" value="CARBOHYDRATE SULFOTRANSFERASE"/>
    <property type="match status" value="1"/>
</dbReference>
<feature type="region of interest" description="Disordered" evidence="1">
    <location>
        <begin position="1"/>
        <end position="30"/>
    </location>
</feature>
<dbReference type="GO" id="GO:0006044">
    <property type="term" value="P:N-acetylglucosamine metabolic process"/>
    <property type="evidence" value="ECO:0007669"/>
    <property type="project" value="TreeGrafter"/>
</dbReference>
<comment type="caution">
    <text evidence="3">The sequence shown here is derived from an EMBL/GenBank/DDBJ whole genome shotgun (WGS) entry which is preliminary data.</text>
</comment>
<reference evidence="3 4" key="1">
    <citation type="journal article" date="2018" name="Gigascience">
        <title>Genomes of trombidid mites reveal novel predicted allergens and laterally-transferred genes associated with secondary metabolism.</title>
        <authorList>
            <person name="Dong X."/>
            <person name="Chaisiri K."/>
            <person name="Xia D."/>
            <person name="Armstrong S.D."/>
            <person name="Fang Y."/>
            <person name="Donnelly M.J."/>
            <person name="Kadowaki T."/>
            <person name="McGarry J.W."/>
            <person name="Darby A.C."/>
            <person name="Makepeace B.L."/>
        </authorList>
    </citation>
    <scope>NUCLEOTIDE SEQUENCE [LARGE SCALE GENOMIC DNA]</scope>
    <source>
        <strain evidence="3">UoL-UT</strain>
    </source>
</reference>
<dbReference type="InterPro" id="IPR000863">
    <property type="entry name" value="Sulfotransferase_dom"/>
</dbReference>
<keyword evidence="4" id="KW-1185">Reference proteome</keyword>
<dbReference type="SUPFAM" id="SSF52540">
    <property type="entry name" value="P-loop containing nucleoside triphosphate hydrolases"/>
    <property type="match status" value="1"/>
</dbReference>
<evidence type="ECO:0000313" key="4">
    <source>
        <dbReference type="Proteomes" id="UP000288716"/>
    </source>
</evidence>